<dbReference type="InterPro" id="IPR000014">
    <property type="entry name" value="PAS"/>
</dbReference>
<dbReference type="InterPro" id="IPR029016">
    <property type="entry name" value="GAF-like_dom_sf"/>
</dbReference>
<evidence type="ECO:0000256" key="2">
    <source>
        <dbReference type="ARBA" id="ARBA00012438"/>
    </source>
</evidence>
<dbReference type="AlphaFoldDB" id="A0A5M8R431"/>
<comment type="catalytic activity">
    <reaction evidence="1">
        <text>ATP + protein L-histidine = ADP + protein N-phospho-L-histidine.</text>
        <dbReference type="EC" id="2.7.13.3"/>
    </reaction>
</comment>
<dbReference type="CDD" id="cd00082">
    <property type="entry name" value="HisKA"/>
    <property type="match status" value="1"/>
</dbReference>
<dbReference type="GO" id="GO:0000155">
    <property type="term" value="F:phosphorelay sensor kinase activity"/>
    <property type="evidence" value="ECO:0007669"/>
    <property type="project" value="InterPro"/>
</dbReference>
<comment type="caution">
    <text evidence="4">The sequence shown here is derived from an EMBL/GenBank/DDBJ whole genome shotgun (WGS) entry which is preliminary data.</text>
</comment>
<dbReference type="Gene3D" id="1.10.287.130">
    <property type="match status" value="1"/>
</dbReference>
<dbReference type="PANTHER" id="PTHR43102">
    <property type="entry name" value="SLR1143 PROTEIN"/>
    <property type="match status" value="1"/>
</dbReference>
<dbReference type="EMBL" id="VBSN01000026">
    <property type="protein sequence ID" value="KAA6440902.1"/>
    <property type="molecule type" value="Genomic_DNA"/>
</dbReference>
<reference evidence="4 5" key="1">
    <citation type="submission" date="2019-05" db="EMBL/GenBank/DDBJ databases">
        <authorList>
            <person name="Qu J.-H."/>
        </authorList>
    </citation>
    <scope>NUCLEOTIDE SEQUENCE [LARGE SCALE GENOMIC DNA]</scope>
    <source>
        <strain evidence="4 5">NS28</strain>
    </source>
</reference>
<evidence type="ECO:0000313" key="5">
    <source>
        <dbReference type="Proteomes" id="UP000323994"/>
    </source>
</evidence>
<evidence type="ECO:0000259" key="3">
    <source>
        <dbReference type="SMART" id="SM00065"/>
    </source>
</evidence>
<dbReference type="Pfam" id="PF08448">
    <property type="entry name" value="PAS_4"/>
    <property type="match status" value="1"/>
</dbReference>
<evidence type="ECO:0000313" key="4">
    <source>
        <dbReference type="EMBL" id="KAA6440902.1"/>
    </source>
</evidence>
<dbReference type="InterPro" id="IPR003018">
    <property type="entry name" value="GAF"/>
</dbReference>
<dbReference type="EC" id="2.7.13.3" evidence="2"/>
<dbReference type="SUPFAM" id="SSF47384">
    <property type="entry name" value="Homodimeric domain of signal transducing histidine kinase"/>
    <property type="match status" value="1"/>
</dbReference>
<dbReference type="InterPro" id="IPR035965">
    <property type="entry name" value="PAS-like_dom_sf"/>
</dbReference>
<dbReference type="Gene3D" id="3.30.450.40">
    <property type="match status" value="1"/>
</dbReference>
<accession>A0A5M8R431</accession>
<protein>
    <recommendedName>
        <fullName evidence="2">histidine kinase</fullName>
        <ecNumber evidence="2">2.7.13.3</ecNumber>
    </recommendedName>
</protein>
<name>A0A5M8R431_9BACT</name>
<feature type="domain" description="GAF" evidence="3">
    <location>
        <begin position="34"/>
        <end position="176"/>
    </location>
</feature>
<gene>
    <name evidence="4" type="ORF">FEM33_05090</name>
</gene>
<dbReference type="InterPro" id="IPR003661">
    <property type="entry name" value="HisK_dim/P_dom"/>
</dbReference>
<sequence length="375" mass="43226">MAYRNYPEPSILHMPLRELERLQAVHRFLHLQINKEVEINNIVKLAAEICGTPTALVTLLDDQTQYIRFKFGFDKDETSQKDAFCSHTIQQPELMIVPDALMDPRFVDNPLVTSDPNIRFYAGAPLTTQDGHSLGSLCVIDQKPKELTEIQKSMLTILSKQVIQTLEFQMSIQILKEQFITAKNAEIKLRSFFESSNSCHLLFGKNMEVMAYNQTANTFFNKYFGISLSEGMCIKAYLHELHRESFLENFEYALSGKAVKSEKELAYADKTIYWYMTYEPAFAENSEVIGVSFNASDITERIKQEQLVIMQNKSLKEIAFIHSHELRRPVSSIMALMEIIKEEDYYTADKMELVMLDKAVEELDTKIREIVSFTS</sequence>
<keyword evidence="5" id="KW-1185">Reference proteome</keyword>
<dbReference type="InterPro" id="IPR036097">
    <property type="entry name" value="HisK_dim/P_sf"/>
</dbReference>
<dbReference type="SMART" id="SM00065">
    <property type="entry name" value="GAF"/>
    <property type="match status" value="1"/>
</dbReference>
<organism evidence="4 5">
    <name type="scientific">Dyadobacter flavalbus</name>
    <dbReference type="NCBI Taxonomy" id="2579942"/>
    <lineage>
        <taxon>Bacteria</taxon>
        <taxon>Pseudomonadati</taxon>
        <taxon>Bacteroidota</taxon>
        <taxon>Cytophagia</taxon>
        <taxon>Cytophagales</taxon>
        <taxon>Spirosomataceae</taxon>
        <taxon>Dyadobacter</taxon>
    </lineage>
</organism>
<proteinExistence type="predicted"/>
<dbReference type="Proteomes" id="UP000323994">
    <property type="component" value="Unassembled WGS sequence"/>
</dbReference>
<dbReference type="SUPFAM" id="SSF55781">
    <property type="entry name" value="GAF domain-like"/>
    <property type="match status" value="1"/>
</dbReference>
<dbReference type="Pfam" id="PF01590">
    <property type="entry name" value="GAF"/>
    <property type="match status" value="1"/>
</dbReference>
<dbReference type="NCBIfam" id="TIGR00229">
    <property type="entry name" value="sensory_box"/>
    <property type="match status" value="1"/>
</dbReference>
<evidence type="ECO:0000256" key="1">
    <source>
        <dbReference type="ARBA" id="ARBA00000085"/>
    </source>
</evidence>
<dbReference type="PANTHER" id="PTHR43102:SF2">
    <property type="entry name" value="GAF DOMAIN-CONTAINING PROTEIN"/>
    <property type="match status" value="1"/>
</dbReference>
<dbReference type="InterPro" id="IPR013656">
    <property type="entry name" value="PAS_4"/>
</dbReference>
<dbReference type="SUPFAM" id="SSF55785">
    <property type="entry name" value="PYP-like sensor domain (PAS domain)"/>
    <property type="match status" value="1"/>
</dbReference>
<dbReference type="Gene3D" id="3.30.450.20">
    <property type="entry name" value="PAS domain"/>
    <property type="match status" value="1"/>
</dbReference>